<protein>
    <recommendedName>
        <fullName evidence="1">DUF7390 domain-containing protein</fullName>
    </recommendedName>
</protein>
<name>A0AAX4G6K8_9CAUD</name>
<keyword evidence="3" id="KW-1185">Reference proteome</keyword>
<accession>A0AAX4G6K8</accession>
<proteinExistence type="predicted"/>
<dbReference type="InterPro" id="IPR055814">
    <property type="entry name" value="DUF7390"/>
</dbReference>
<reference evidence="3" key="1">
    <citation type="submission" date="2024-05" db="EMBL/GenBank/DDBJ databases">
        <authorList>
            <person name="Tikunov A.Y."/>
            <person name="Morozova V.V."/>
            <person name="Kozlova Y.N."/>
            <person name="Tikunova N.V."/>
            <person name="Babkin I.V."/>
        </authorList>
    </citation>
    <scope>NUCLEOTIDE SEQUENCE [LARGE SCALE GENOMIC DNA]</scope>
</reference>
<evidence type="ECO:0000259" key="1">
    <source>
        <dbReference type="Pfam" id="PF24116"/>
    </source>
</evidence>
<feature type="domain" description="DUF7390" evidence="1">
    <location>
        <begin position="8"/>
        <end position="140"/>
    </location>
</feature>
<dbReference type="Pfam" id="PF24116">
    <property type="entry name" value="DUF7390"/>
    <property type="match status" value="1"/>
</dbReference>
<sequence>MSDKNFQKVDTKSIQLESLFNFMAYLGYEPARIDRLPAAGKERHKTRNGGWQMFSGVQAKGGNRNISTRTAIHLHNQELSDYEEVKPGWFKPKGTKVDMHLSKYALNVLLAHKLVHQVKFQAANRAIRGIQFQSDMVRFVDPTYATLYGIEG</sequence>
<organism evidence="2 3">
    <name type="scientific">Pseudomonas phage vB_PseuGesM_254</name>
    <dbReference type="NCBI Taxonomy" id="3092638"/>
    <lineage>
        <taxon>Viruses</taxon>
        <taxon>Duplodnaviria</taxon>
        <taxon>Heunggongvirae</taxon>
        <taxon>Uroviricota</taxon>
        <taxon>Caudoviricetes</taxon>
        <taxon>Vandenendeviridae</taxon>
        <taxon>Chemalvirus</taxon>
        <taxon>Chemalvirus PseuGes254</taxon>
    </lineage>
</organism>
<dbReference type="Proteomes" id="UP001305174">
    <property type="component" value="Segment"/>
</dbReference>
<dbReference type="EMBL" id="OR575930">
    <property type="protein sequence ID" value="WOZ57456.1"/>
    <property type="molecule type" value="Genomic_DNA"/>
</dbReference>
<evidence type="ECO:0000313" key="2">
    <source>
        <dbReference type="EMBL" id="WOZ57456.1"/>
    </source>
</evidence>
<evidence type="ECO:0000313" key="3">
    <source>
        <dbReference type="Proteomes" id="UP001305174"/>
    </source>
</evidence>